<dbReference type="GeneID" id="70232490"/>
<dbReference type="RefSeq" id="XP_046064598.1">
    <property type="nucleotide sequence ID" value="XM_046206401.1"/>
</dbReference>
<dbReference type="Proteomes" id="UP000769157">
    <property type="component" value="Unassembled WGS sequence"/>
</dbReference>
<dbReference type="AlphaFoldDB" id="A0A9P8TA72"/>
<sequence length="760" mass="85542">MKAINISLALAGPLKEPEKSKVEVSVSSLPKVGMCDLPQNLLQTDGVFAVDSWVLVFKQRLIGAIDIRSEVTQLMAYCGYIYVLSGDTILVFTENTLELVDQVRLEFSAQRFWLLEIESCIVLVAQSCSMICVVTHNNTVTTSAPLYLPFWPKGAALLNRFYVYIVGPSGQYEVFRYNMEQQCFLPADRRMLVRIGTFGQPKLGRILDVEIVGQGKWVVLQETGWTLYQIQEAKLVQVVSSPLTNVGERLEKRKGEQYAFAIVMQNGELMVVEDGNVVLEQQQHPASIGNVQISYTDNIDNLVFESHDKFLVFESRYLTFHHCSLSISNFPIDVFFLLSESADTLTEHFLAYSVANFSFSLLAQLCMHCVAGRPLAFELLNQLLAGVGRFNEDLVHTWRQYADQTYFPGTENLSVYSVLVLGLLFNHEKIDLGPEFGGKLEKYSSCPSTSQCIAYLLNKLGPRIQDLARIPTLLFNMIEYNHLDVLDTFASLDERLTVTCLGLILSMSIPPLEYVNRLLITRNLAPNNLFILINALLMQLPCPNSAKTLNLLTTNFHESLGAFFEGVGERLPQDLLTSKSKVALMLDDTELQLGYDGVVMMRSRDKWALIPLKSEQLPPDNDLCSKLGQFQRLIKPKFAGDGSKLAVFDFSNYSIRIWDLSELKPDALDTRVVRSDIAVKLPNFYVLFLQRLGKAAPMEFASTNDTKVCYSNVLIDLSDLLSSYSEVFGFKCSDLDLDWALGDRIVLKLQNKIIFVYNLG</sequence>
<accession>A0A9P8TA72</accession>
<evidence type="ECO:0000313" key="1">
    <source>
        <dbReference type="EMBL" id="KAH3671299.1"/>
    </source>
</evidence>
<name>A0A9P8TA72_9ASCO</name>
<reference evidence="1" key="2">
    <citation type="submission" date="2021-01" db="EMBL/GenBank/DDBJ databases">
        <authorList>
            <person name="Schikora-Tamarit M.A."/>
        </authorList>
    </citation>
    <scope>NUCLEOTIDE SEQUENCE</scope>
    <source>
        <strain evidence="1">CBS6075</strain>
    </source>
</reference>
<proteinExistence type="predicted"/>
<gene>
    <name evidence="1" type="ORF">OGAPHI_000522</name>
</gene>
<reference evidence="1" key="1">
    <citation type="journal article" date="2021" name="Open Biol.">
        <title>Shared evolutionary footprints suggest mitochondrial oxidative damage underlies multiple complex I losses in fungi.</title>
        <authorList>
            <person name="Schikora-Tamarit M.A."/>
            <person name="Marcet-Houben M."/>
            <person name="Nosek J."/>
            <person name="Gabaldon T."/>
        </authorList>
    </citation>
    <scope>NUCLEOTIDE SEQUENCE</scope>
    <source>
        <strain evidence="1">CBS6075</strain>
    </source>
</reference>
<evidence type="ECO:0000313" key="2">
    <source>
        <dbReference type="Proteomes" id="UP000769157"/>
    </source>
</evidence>
<organism evidence="1 2">
    <name type="scientific">Ogataea philodendri</name>
    <dbReference type="NCBI Taxonomy" id="1378263"/>
    <lineage>
        <taxon>Eukaryota</taxon>
        <taxon>Fungi</taxon>
        <taxon>Dikarya</taxon>
        <taxon>Ascomycota</taxon>
        <taxon>Saccharomycotina</taxon>
        <taxon>Pichiomycetes</taxon>
        <taxon>Pichiales</taxon>
        <taxon>Pichiaceae</taxon>
        <taxon>Ogataea</taxon>
    </lineage>
</organism>
<keyword evidence="2" id="KW-1185">Reference proteome</keyword>
<protein>
    <submittedName>
        <fullName evidence="1">Uncharacterized protein</fullName>
    </submittedName>
</protein>
<dbReference type="OrthoDB" id="3989022at2759"/>
<dbReference type="EMBL" id="JAEUBE010000070">
    <property type="protein sequence ID" value="KAH3671299.1"/>
    <property type="molecule type" value="Genomic_DNA"/>
</dbReference>
<comment type="caution">
    <text evidence="1">The sequence shown here is derived from an EMBL/GenBank/DDBJ whole genome shotgun (WGS) entry which is preliminary data.</text>
</comment>